<keyword evidence="8" id="KW-0653">Protein transport</keyword>
<keyword evidence="5" id="KW-1003">Cell membrane</keyword>
<evidence type="ECO:0000256" key="11">
    <source>
        <dbReference type="SAM" id="Coils"/>
    </source>
</evidence>
<keyword evidence="4" id="KW-0813">Transport</keyword>
<dbReference type="GO" id="GO:0005886">
    <property type="term" value="C:plasma membrane"/>
    <property type="evidence" value="ECO:0007669"/>
    <property type="project" value="UniProtKB-SubCell"/>
</dbReference>
<organism evidence="12 13">
    <name type="scientific">Thiomonas bhubaneswarensis</name>
    <dbReference type="NCBI Taxonomy" id="339866"/>
    <lineage>
        <taxon>Bacteria</taxon>
        <taxon>Pseudomonadati</taxon>
        <taxon>Pseudomonadota</taxon>
        <taxon>Betaproteobacteria</taxon>
        <taxon>Burkholderiales</taxon>
        <taxon>Thiomonas</taxon>
    </lineage>
</organism>
<dbReference type="GO" id="GO:0071973">
    <property type="term" value="P:bacterial-type flagellum-dependent cell motility"/>
    <property type="evidence" value="ECO:0007669"/>
    <property type="project" value="InterPro"/>
</dbReference>
<evidence type="ECO:0000256" key="4">
    <source>
        <dbReference type="ARBA" id="ARBA00022448"/>
    </source>
</evidence>
<keyword evidence="13" id="KW-1185">Reference proteome</keyword>
<keyword evidence="10" id="KW-1006">Bacterial flagellum protein export</keyword>
<dbReference type="NCBIfam" id="TIGR02473">
    <property type="entry name" value="flagell_FliJ"/>
    <property type="match status" value="1"/>
</dbReference>
<evidence type="ECO:0000313" key="13">
    <source>
        <dbReference type="Proteomes" id="UP000183649"/>
    </source>
</evidence>
<evidence type="ECO:0000256" key="8">
    <source>
        <dbReference type="ARBA" id="ARBA00022927"/>
    </source>
</evidence>
<accession>A0A0K6I0V8</accession>
<evidence type="ECO:0000256" key="9">
    <source>
        <dbReference type="ARBA" id="ARBA00023136"/>
    </source>
</evidence>
<evidence type="ECO:0000256" key="2">
    <source>
        <dbReference type="ARBA" id="ARBA00010004"/>
    </source>
</evidence>
<proteinExistence type="inferred from homology"/>
<dbReference type="Gene3D" id="1.10.287.1700">
    <property type="match status" value="1"/>
</dbReference>
<keyword evidence="6" id="KW-0145">Chemotaxis</keyword>
<evidence type="ECO:0000256" key="10">
    <source>
        <dbReference type="ARBA" id="ARBA00023225"/>
    </source>
</evidence>
<evidence type="ECO:0000256" key="5">
    <source>
        <dbReference type="ARBA" id="ARBA00022475"/>
    </source>
</evidence>
<evidence type="ECO:0000256" key="3">
    <source>
        <dbReference type="ARBA" id="ARBA00020392"/>
    </source>
</evidence>
<keyword evidence="12" id="KW-0966">Cell projection</keyword>
<dbReference type="GO" id="GO:0015031">
    <property type="term" value="P:protein transport"/>
    <property type="evidence" value="ECO:0007669"/>
    <property type="project" value="UniProtKB-KW"/>
</dbReference>
<reference evidence="13" key="1">
    <citation type="submission" date="2015-08" db="EMBL/GenBank/DDBJ databases">
        <authorList>
            <person name="Varghese N."/>
        </authorList>
    </citation>
    <scope>NUCLEOTIDE SEQUENCE [LARGE SCALE GENOMIC DNA]</scope>
    <source>
        <strain evidence="13">DSM 18181</strain>
    </source>
</reference>
<sequence length="163" mass="18360">MTYNNSPSPQRLETLQALHAQAVEASQNAGQLVGKQQESLRAAQAKLVQLQSYAAQYREQIQALGTAGTAWSQVRDLRGFVDRIESAIAAQQQELHRQQRALAELTAQWTGIRQREKAFEVLIGQHEAQQRVGQKRSALKNLQEWAVRRASQFLPSSQQRSDL</sequence>
<dbReference type="InterPro" id="IPR053716">
    <property type="entry name" value="Flag_assembly_chemotaxis_eff"/>
</dbReference>
<dbReference type="STRING" id="339866.GCA_001418255_01501"/>
<dbReference type="PANTHER" id="PTHR38786">
    <property type="entry name" value="FLAGELLAR FLIJ PROTEIN"/>
    <property type="match status" value="1"/>
</dbReference>
<gene>
    <name evidence="12" type="ORF">Ga0061069_104271</name>
</gene>
<dbReference type="InterPro" id="IPR052570">
    <property type="entry name" value="FliJ"/>
</dbReference>
<dbReference type="GO" id="GO:0009288">
    <property type="term" value="C:bacterial-type flagellum"/>
    <property type="evidence" value="ECO:0007669"/>
    <property type="project" value="InterPro"/>
</dbReference>
<keyword evidence="11" id="KW-0175">Coiled coil</keyword>
<dbReference type="Pfam" id="PF02050">
    <property type="entry name" value="FliJ"/>
    <property type="match status" value="1"/>
</dbReference>
<dbReference type="AlphaFoldDB" id="A0A0K6I0V8"/>
<dbReference type="GO" id="GO:0006935">
    <property type="term" value="P:chemotaxis"/>
    <property type="evidence" value="ECO:0007669"/>
    <property type="project" value="UniProtKB-KW"/>
</dbReference>
<dbReference type="RefSeq" id="WP_055450397.1">
    <property type="nucleotide sequence ID" value="NZ_CYHF01000004.1"/>
</dbReference>
<keyword evidence="12" id="KW-0282">Flagellum</keyword>
<comment type="subcellular location">
    <subcellularLocation>
        <location evidence="1">Cell membrane</location>
        <topology evidence="1">Peripheral membrane protein</topology>
        <orientation evidence="1">Cytoplasmic side</orientation>
    </subcellularLocation>
</comment>
<dbReference type="InterPro" id="IPR012823">
    <property type="entry name" value="Flagell_FliJ"/>
</dbReference>
<dbReference type="Proteomes" id="UP000183649">
    <property type="component" value="Unassembled WGS sequence"/>
</dbReference>
<evidence type="ECO:0000256" key="7">
    <source>
        <dbReference type="ARBA" id="ARBA00022795"/>
    </source>
</evidence>
<comment type="similarity">
    <text evidence="2">Belongs to the FliJ family.</text>
</comment>
<evidence type="ECO:0000313" key="12">
    <source>
        <dbReference type="EMBL" id="CUA96760.1"/>
    </source>
</evidence>
<dbReference type="EMBL" id="CYHF01000004">
    <property type="protein sequence ID" value="CUA96760.1"/>
    <property type="molecule type" value="Genomic_DNA"/>
</dbReference>
<feature type="coiled-coil region" evidence="11">
    <location>
        <begin position="40"/>
        <end position="108"/>
    </location>
</feature>
<protein>
    <recommendedName>
        <fullName evidence="3">Flagellar FliJ protein</fullName>
    </recommendedName>
</protein>
<dbReference type="GO" id="GO:0044781">
    <property type="term" value="P:bacterial-type flagellum organization"/>
    <property type="evidence" value="ECO:0007669"/>
    <property type="project" value="UniProtKB-KW"/>
</dbReference>
<name>A0A0K6I0V8_9BURK</name>
<dbReference type="OrthoDB" id="9153569at2"/>
<keyword evidence="12" id="KW-0969">Cilium</keyword>
<dbReference type="PANTHER" id="PTHR38786:SF1">
    <property type="entry name" value="FLAGELLAR FLIJ PROTEIN"/>
    <property type="match status" value="1"/>
</dbReference>
<evidence type="ECO:0000256" key="6">
    <source>
        <dbReference type="ARBA" id="ARBA00022500"/>
    </source>
</evidence>
<evidence type="ECO:0000256" key="1">
    <source>
        <dbReference type="ARBA" id="ARBA00004413"/>
    </source>
</evidence>
<keyword evidence="7" id="KW-1005">Bacterial flagellum biogenesis</keyword>
<keyword evidence="9" id="KW-0472">Membrane</keyword>